<dbReference type="Pfam" id="PF03748">
    <property type="entry name" value="FliL"/>
    <property type="match status" value="1"/>
</dbReference>
<keyword evidence="12" id="KW-0282">Flagellum</keyword>
<comment type="function">
    <text evidence="1 10">Controls the rotational direction of flagella during chemotaxis.</text>
</comment>
<feature type="transmembrane region" description="Helical" evidence="10">
    <location>
        <begin position="21"/>
        <end position="45"/>
    </location>
</feature>
<dbReference type="InterPro" id="IPR005503">
    <property type="entry name" value="FliL"/>
</dbReference>
<dbReference type="GO" id="GO:0009425">
    <property type="term" value="C:bacterial-type flagellum basal body"/>
    <property type="evidence" value="ECO:0007669"/>
    <property type="project" value="InterPro"/>
</dbReference>
<proteinExistence type="inferred from homology"/>
<sequence>MASKELPADKSGKSDDKKGGGLILPLAILTLLAAGTGAGLGIQLASSVEKVVSEKAKEKPPEPDSPPLRYASTDTVMEPLKPIVANLAAPSKTFIRIEASIIFKNGALADPKIAAAQIRDDIMGYLRTLSLSQLEGASGLLHLREDLDERARLRTEGHIDELVIETLVVQ</sequence>
<keyword evidence="8 10" id="KW-1133">Transmembrane helix</keyword>
<accession>A0A1G4UMF4</accession>
<evidence type="ECO:0000256" key="11">
    <source>
        <dbReference type="SAM" id="MobiDB-lite"/>
    </source>
</evidence>
<evidence type="ECO:0000256" key="6">
    <source>
        <dbReference type="ARBA" id="ARBA00022692"/>
    </source>
</evidence>
<organism evidence="12 13">
    <name type="scientific">Ancylobacter rudongensis</name>
    <dbReference type="NCBI Taxonomy" id="177413"/>
    <lineage>
        <taxon>Bacteria</taxon>
        <taxon>Pseudomonadati</taxon>
        <taxon>Pseudomonadota</taxon>
        <taxon>Alphaproteobacteria</taxon>
        <taxon>Hyphomicrobiales</taxon>
        <taxon>Xanthobacteraceae</taxon>
        <taxon>Ancylobacter</taxon>
    </lineage>
</organism>
<evidence type="ECO:0000256" key="8">
    <source>
        <dbReference type="ARBA" id="ARBA00022989"/>
    </source>
</evidence>
<keyword evidence="9 10" id="KW-0472">Membrane</keyword>
<keyword evidence="7 10" id="KW-0283">Flagellar rotation</keyword>
<dbReference type="STRING" id="177413.SAMN05660859_4135"/>
<keyword evidence="10" id="KW-0997">Cell inner membrane</keyword>
<evidence type="ECO:0000256" key="4">
    <source>
        <dbReference type="ARBA" id="ARBA00022475"/>
    </source>
</evidence>
<dbReference type="EMBL" id="FMTP01000009">
    <property type="protein sequence ID" value="SCW94687.1"/>
    <property type="molecule type" value="Genomic_DNA"/>
</dbReference>
<reference evidence="13" key="1">
    <citation type="submission" date="2016-10" db="EMBL/GenBank/DDBJ databases">
        <authorList>
            <person name="Varghese N."/>
            <person name="Submissions S."/>
        </authorList>
    </citation>
    <scope>NUCLEOTIDE SEQUENCE [LARGE SCALE GENOMIC DNA]</scope>
    <source>
        <strain evidence="13">CGMCC 1.1761</strain>
    </source>
</reference>
<evidence type="ECO:0000256" key="1">
    <source>
        <dbReference type="ARBA" id="ARBA00002254"/>
    </source>
</evidence>
<evidence type="ECO:0000256" key="10">
    <source>
        <dbReference type="RuleBase" id="RU364125"/>
    </source>
</evidence>
<dbReference type="GO" id="GO:0071973">
    <property type="term" value="P:bacterial-type flagellum-dependent cell motility"/>
    <property type="evidence" value="ECO:0007669"/>
    <property type="project" value="InterPro"/>
</dbReference>
<evidence type="ECO:0000313" key="12">
    <source>
        <dbReference type="EMBL" id="SCW94687.1"/>
    </source>
</evidence>
<evidence type="ECO:0000256" key="3">
    <source>
        <dbReference type="ARBA" id="ARBA00008281"/>
    </source>
</evidence>
<name>A0A1G4UMF4_9HYPH</name>
<evidence type="ECO:0000256" key="9">
    <source>
        <dbReference type="ARBA" id="ARBA00023136"/>
    </source>
</evidence>
<dbReference type="AlphaFoldDB" id="A0A1G4UMF4"/>
<dbReference type="Proteomes" id="UP000198889">
    <property type="component" value="Unassembled WGS sequence"/>
</dbReference>
<keyword evidence="6 10" id="KW-0812">Transmembrane</keyword>
<evidence type="ECO:0000256" key="2">
    <source>
        <dbReference type="ARBA" id="ARBA00004162"/>
    </source>
</evidence>
<comment type="similarity">
    <text evidence="3 10">Belongs to the FliL family.</text>
</comment>
<evidence type="ECO:0000256" key="7">
    <source>
        <dbReference type="ARBA" id="ARBA00022779"/>
    </source>
</evidence>
<comment type="subcellular location">
    <subcellularLocation>
        <location evidence="10">Cell inner membrane</location>
    </subcellularLocation>
    <subcellularLocation>
        <location evidence="2">Cell membrane</location>
        <topology evidence="2">Single-pass membrane protein</topology>
    </subcellularLocation>
</comment>
<keyword evidence="13" id="KW-1185">Reference proteome</keyword>
<feature type="compositionally biased region" description="Basic and acidic residues" evidence="11">
    <location>
        <begin position="1"/>
        <end position="19"/>
    </location>
</feature>
<keyword evidence="12" id="KW-0969">Cilium</keyword>
<keyword evidence="4" id="KW-1003">Cell membrane</keyword>
<evidence type="ECO:0000256" key="5">
    <source>
        <dbReference type="ARBA" id="ARBA00022500"/>
    </source>
</evidence>
<keyword evidence="12" id="KW-0966">Cell projection</keyword>
<dbReference type="GO" id="GO:0005886">
    <property type="term" value="C:plasma membrane"/>
    <property type="evidence" value="ECO:0007669"/>
    <property type="project" value="UniProtKB-SubCell"/>
</dbReference>
<evidence type="ECO:0000313" key="13">
    <source>
        <dbReference type="Proteomes" id="UP000198889"/>
    </source>
</evidence>
<gene>
    <name evidence="12" type="ORF">SAMN05660859_4135</name>
</gene>
<dbReference type="GO" id="GO:0006935">
    <property type="term" value="P:chemotaxis"/>
    <property type="evidence" value="ECO:0007669"/>
    <property type="project" value="UniProtKB-KW"/>
</dbReference>
<keyword evidence="5 10" id="KW-0145">Chemotaxis</keyword>
<feature type="region of interest" description="Disordered" evidence="11">
    <location>
        <begin position="1"/>
        <end position="20"/>
    </location>
</feature>
<dbReference type="RefSeq" id="WP_091443682.1">
    <property type="nucleotide sequence ID" value="NZ_FMTP01000009.1"/>
</dbReference>
<protein>
    <recommendedName>
        <fullName evidence="10">Flagellar protein FliL</fullName>
    </recommendedName>
</protein>